<name>K0STU3_THAOC</name>
<feature type="compositionally biased region" description="Low complexity" evidence="1">
    <location>
        <begin position="88"/>
        <end position="97"/>
    </location>
</feature>
<keyword evidence="3" id="KW-1185">Reference proteome</keyword>
<evidence type="ECO:0000313" key="3">
    <source>
        <dbReference type="Proteomes" id="UP000266841"/>
    </source>
</evidence>
<dbReference type="EMBL" id="AGNL01011393">
    <property type="protein sequence ID" value="EJK68409.1"/>
    <property type="molecule type" value="Genomic_DNA"/>
</dbReference>
<protein>
    <submittedName>
        <fullName evidence="2">Uncharacterized protein</fullName>
    </submittedName>
</protein>
<organism evidence="2 3">
    <name type="scientific">Thalassiosira oceanica</name>
    <name type="common">Marine diatom</name>
    <dbReference type="NCBI Taxonomy" id="159749"/>
    <lineage>
        <taxon>Eukaryota</taxon>
        <taxon>Sar</taxon>
        <taxon>Stramenopiles</taxon>
        <taxon>Ochrophyta</taxon>
        <taxon>Bacillariophyta</taxon>
        <taxon>Coscinodiscophyceae</taxon>
        <taxon>Thalassiosirophycidae</taxon>
        <taxon>Thalassiosirales</taxon>
        <taxon>Thalassiosiraceae</taxon>
        <taxon>Thalassiosira</taxon>
    </lineage>
</organism>
<sequence>MKLELLAADGKQAQEWEDGSEVQREDCRLDCDADAWIMAVPMADTGKDWGFDNQKPSVPPATVTIARTFNIRTDVDLDWTVGDRPGRSSKTGSAGRTTGRRRDRWGFGKRAWRGARLAQSPLGRDSEERLSKTRPKPLTRPTGDRLQVSVNIYGQGWGQVIIASVGQSTVYGHGLGGGRGLGARSTVSC</sequence>
<proteinExistence type="predicted"/>
<gene>
    <name evidence="2" type="ORF">THAOC_10414</name>
</gene>
<reference evidence="2 3" key="1">
    <citation type="journal article" date="2012" name="Genome Biol.">
        <title>Genome and low-iron response of an oceanic diatom adapted to chronic iron limitation.</title>
        <authorList>
            <person name="Lommer M."/>
            <person name="Specht M."/>
            <person name="Roy A.S."/>
            <person name="Kraemer L."/>
            <person name="Andreson R."/>
            <person name="Gutowska M.A."/>
            <person name="Wolf J."/>
            <person name="Bergner S.V."/>
            <person name="Schilhabel M.B."/>
            <person name="Klostermeier U.C."/>
            <person name="Beiko R.G."/>
            <person name="Rosenstiel P."/>
            <person name="Hippler M."/>
            <person name="Laroche J."/>
        </authorList>
    </citation>
    <scope>NUCLEOTIDE SEQUENCE [LARGE SCALE GENOMIC DNA]</scope>
    <source>
        <strain evidence="2 3">CCMP1005</strain>
    </source>
</reference>
<evidence type="ECO:0000313" key="2">
    <source>
        <dbReference type="EMBL" id="EJK68409.1"/>
    </source>
</evidence>
<dbReference type="AlphaFoldDB" id="K0STU3"/>
<evidence type="ECO:0000256" key="1">
    <source>
        <dbReference type="SAM" id="MobiDB-lite"/>
    </source>
</evidence>
<comment type="caution">
    <text evidence="2">The sequence shown here is derived from an EMBL/GenBank/DDBJ whole genome shotgun (WGS) entry which is preliminary data.</text>
</comment>
<dbReference type="Proteomes" id="UP000266841">
    <property type="component" value="Unassembled WGS sequence"/>
</dbReference>
<accession>K0STU3</accession>
<feature type="region of interest" description="Disordered" evidence="1">
    <location>
        <begin position="81"/>
        <end position="143"/>
    </location>
</feature>